<dbReference type="VEuPathDB" id="ToxoDB:EMH_0006290"/>
<dbReference type="GeneID" id="25375645"/>
<dbReference type="AlphaFoldDB" id="U6JY46"/>
<reference evidence="2" key="2">
    <citation type="submission" date="2013-10" db="EMBL/GenBank/DDBJ databases">
        <authorList>
            <person name="Aslett M."/>
        </authorList>
    </citation>
    <scope>NUCLEOTIDE SEQUENCE [LARGE SCALE GENOMIC DNA]</scope>
    <source>
        <strain evidence="2">Houghton</strain>
    </source>
</reference>
<feature type="compositionally biased region" description="Polar residues" evidence="1">
    <location>
        <begin position="230"/>
        <end position="251"/>
    </location>
</feature>
<gene>
    <name evidence="2" type="ORF">EMH_0006290</name>
</gene>
<name>U6JY46_9EIME</name>
<protein>
    <submittedName>
        <fullName evidence="2">Uncharacterized protein</fullName>
    </submittedName>
</protein>
<proteinExistence type="predicted"/>
<evidence type="ECO:0000313" key="2">
    <source>
        <dbReference type="EMBL" id="CDJ30390.1"/>
    </source>
</evidence>
<dbReference type="Proteomes" id="UP000030744">
    <property type="component" value="Unassembled WGS sequence"/>
</dbReference>
<sequence length="383" mass="40159">MSLDDVFNQISKVSLFTRPTETKLPVRARKDKKGKSTKKKKGRWNHLDQNSGKDSEDEDAPILAVLPRKPPPRGSPQPKFSSSRDSVSKGASSETEPSTPQAALQQLLSDTAGSMGIAAWSPPKGDAPQESTESPPPTVEEAPILSQKGSRSALEDLLQQASANAASAARRKKAHRGNFQLGKKNSQVRQKGSKTGEDDEPILAVLPRRPPTPHLPTSVQGNFKSIPGNPLNQEASPQEALQQLLANSMGASSWAELESSKKTEAADGIQEDSEEGNTTQAANVAPAGGSLPQSLQRRSSSDAPSGPQSTGTHEAKVPEEAAENAESTNEESTVAPRTAAAAAAAWDMRKAILAARKAAEAAKAARAAATSAKGISGKNACCC</sequence>
<accession>U6JY46</accession>
<dbReference type="RefSeq" id="XP_013352957.1">
    <property type="nucleotide sequence ID" value="XM_013497503.1"/>
</dbReference>
<feature type="compositionally biased region" description="Polar residues" evidence="1">
    <location>
        <begin position="80"/>
        <end position="112"/>
    </location>
</feature>
<feature type="compositionally biased region" description="Basic residues" evidence="1">
    <location>
        <begin position="26"/>
        <end position="44"/>
    </location>
</feature>
<reference evidence="2" key="1">
    <citation type="submission" date="2013-10" db="EMBL/GenBank/DDBJ databases">
        <title>Genomic analysis of the causative agents of coccidiosis in chickens.</title>
        <authorList>
            <person name="Reid A.J."/>
            <person name="Blake D."/>
            <person name="Billington K."/>
            <person name="Browne H."/>
            <person name="Dunn M."/>
            <person name="Hung S."/>
            <person name="Kawahara F."/>
            <person name="Miranda-Saavedra D."/>
            <person name="Mourier T."/>
            <person name="Nagra H."/>
            <person name="Otto T.D."/>
            <person name="Rawlings N."/>
            <person name="Sanchez A."/>
            <person name="Sanders M."/>
            <person name="Subramaniam C."/>
            <person name="Tay Y."/>
            <person name="Dear P."/>
            <person name="Doerig C."/>
            <person name="Gruber A."/>
            <person name="Parkinson J."/>
            <person name="Shirley M."/>
            <person name="Wan K.L."/>
            <person name="Berriman M."/>
            <person name="Tomley F."/>
            <person name="Pain A."/>
        </authorList>
    </citation>
    <scope>NUCLEOTIDE SEQUENCE [LARGE SCALE GENOMIC DNA]</scope>
    <source>
        <strain evidence="2">Houghton</strain>
    </source>
</reference>
<feature type="compositionally biased region" description="Polar residues" evidence="1">
    <location>
        <begin position="302"/>
        <end position="312"/>
    </location>
</feature>
<dbReference type="OrthoDB" id="349151at2759"/>
<feature type="region of interest" description="Disordered" evidence="1">
    <location>
        <begin position="18"/>
        <end position="338"/>
    </location>
</feature>
<evidence type="ECO:0000313" key="3">
    <source>
        <dbReference type="Proteomes" id="UP000030744"/>
    </source>
</evidence>
<evidence type="ECO:0000256" key="1">
    <source>
        <dbReference type="SAM" id="MobiDB-lite"/>
    </source>
</evidence>
<feature type="compositionally biased region" description="Low complexity" evidence="1">
    <location>
        <begin position="324"/>
        <end position="338"/>
    </location>
</feature>
<feature type="compositionally biased region" description="Low complexity" evidence="1">
    <location>
        <begin position="128"/>
        <end position="143"/>
    </location>
</feature>
<organism evidence="2 3">
    <name type="scientific">Eimeria mitis</name>
    <dbReference type="NCBI Taxonomy" id="44415"/>
    <lineage>
        <taxon>Eukaryota</taxon>
        <taxon>Sar</taxon>
        <taxon>Alveolata</taxon>
        <taxon>Apicomplexa</taxon>
        <taxon>Conoidasida</taxon>
        <taxon>Coccidia</taxon>
        <taxon>Eucoccidiorida</taxon>
        <taxon>Eimeriorina</taxon>
        <taxon>Eimeriidae</taxon>
        <taxon>Eimeria</taxon>
    </lineage>
</organism>
<dbReference type="EMBL" id="HG682490">
    <property type="protein sequence ID" value="CDJ30390.1"/>
    <property type="molecule type" value="Genomic_DNA"/>
</dbReference>
<keyword evidence="3" id="KW-1185">Reference proteome</keyword>